<feature type="transmembrane region" description="Helical" evidence="1">
    <location>
        <begin position="302"/>
        <end position="323"/>
    </location>
</feature>
<dbReference type="AlphaFoldDB" id="A0A1H9QLJ6"/>
<dbReference type="RefSeq" id="WP_092776789.1">
    <property type="nucleotide sequence ID" value="NZ_FOGI01000004.1"/>
</dbReference>
<feature type="transmembrane region" description="Helical" evidence="1">
    <location>
        <begin position="44"/>
        <end position="64"/>
    </location>
</feature>
<feature type="transmembrane region" description="Helical" evidence="1">
    <location>
        <begin position="187"/>
        <end position="212"/>
    </location>
</feature>
<dbReference type="EMBL" id="FOGI01000004">
    <property type="protein sequence ID" value="SER60623.1"/>
    <property type="molecule type" value="Genomic_DNA"/>
</dbReference>
<organism evidence="2 3">
    <name type="scientific">Actinokineospora terrae</name>
    <dbReference type="NCBI Taxonomy" id="155974"/>
    <lineage>
        <taxon>Bacteria</taxon>
        <taxon>Bacillati</taxon>
        <taxon>Actinomycetota</taxon>
        <taxon>Actinomycetes</taxon>
        <taxon>Pseudonocardiales</taxon>
        <taxon>Pseudonocardiaceae</taxon>
        <taxon>Actinokineospora</taxon>
    </lineage>
</organism>
<feature type="transmembrane region" description="Helical" evidence="1">
    <location>
        <begin position="148"/>
        <end position="175"/>
    </location>
</feature>
<keyword evidence="1" id="KW-0472">Membrane</keyword>
<feature type="transmembrane region" description="Helical" evidence="1">
    <location>
        <begin position="218"/>
        <end position="237"/>
    </location>
</feature>
<dbReference type="SUPFAM" id="SSF50998">
    <property type="entry name" value="Quinoprotein alcohol dehydrogenase-like"/>
    <property type="match status" value="1"/>
</dbReference>
<dbReference type="InterPro" id="IPR011047">
    <property type="entry name" value="Quinoprotein_ADH-like_sf"/>
</dbReference>
<gene>
    <name evidence="2" type="ORF">SAMN04487818_104309</name>
</gene>
<sequence length="630" mass="65762">MVESVIGVLSAVQGCLKVAAVGLLVVGLVLRWRARVGGWSRQQVVPLGVVLGTIGVGALVAAVWDVPPPPVGWVAGVTLGLVFVLRLGDARFWQGFAWALGVFTVAGGVLLALTAVTVVQSGRGGAFYGITRLTELGGHHLNPTYPLWWFPLLANAILGYGVPLAATLTLSWLAATRRDVNLPERAGYVLATAGFALMVLEGPAFTLIFLIFGGVVGVPLWRVLLGLGPAVLVFVLVGPSALRGVFHGILAVLGKVPAHDPPPITSPREAVRAVFGTAPRQLDDRPLLSYAAEAATAGRRRLGILLAVLVIPFVVAVFSQFTLDHGAARALPVVHVRTEIALPAEAVSVHHAGGDQAWVRQADGGVVRVDLAAKSAHPIPLTASAVAVVDGRVLALVPGTPSRLVDLADDQRDVVGLPDNVSGEFAILGRFLYVGTTAGKLAAYDKTTGAALGQVDTGGRVARVMAGAGSIWTLHLPEAESLSGQYQLIRRDPATLLAAGAQSKLPRVDDAVVTAAGVAWTAFPPVALATTVDNDAEPVAAAELPEVEAGGGHYSLSVGRDGRSAWLATRQGHVEHVAGRGSQRTDLPYDAVSGIIETDQGTWALTTLNRSMGVHTGTWPKSFLVRWIEQ</sequence>
<proteinExistence type="predicted"/>
<evidence type="ECO:0000313" key="2">
    <source>
        <dbReference type="EMBL" id="SER60623.1"/>
    </source>
</evidence>
<feature type="transmembrane region" description="Helical" evidence="1">
    <location>
        <begin position="95"/>
        <end position="119"/>
    </location>
</feature>
<evidence type="ECO:0000256" key="1">
    <source>
        <dbReference type="SAM" id="Phobius"/>
    </source>
</evidence>
<dbReference type="Proteomes" id="UP000199051">
    <property type="component" value="Unassembled WGS sequence"/>
</dbReference>
<keyword evidence="3" id="KW-1185">Reference proteome</keyword>
<keyword evidence="1" id="KW-0812">Transmembrane</keyword>
<name>A0A1H9QLJ6_9PSEU</name>
<accession>A0A1H9QLJ6</accession>
<reference evidence="3" key="1">
    <citation type="submission" date="2016-10" db="EMBL/GenBank/DDBJ databases">
        <authorList>
            <person name="Varghese N."/>
            <person name="Submissions S."/>
        </authorList>
    </citation>
    <scope>NUCLEOTIDE SEQUENCE [LARGE SCALE GENOMIC DNA]</scope>
    <source>
        <strain evidence="3">DSM 44260</strain>
    </source>
</reference>
<evidence type="ECO:0000313" key="3">
    <source>
        <dbReference type="Proteomes" id="UP000199051"/>
    </source>
</evidence>
<feature type="transmembrane region" description="Helical" evidence="1">
    <location>
        <begin position="70"/>
        <end position="88"/>
    </location>
</feature>
<protein>
    <submittedName>
        <fullName evidence="2">Uncharacterized protein</fullName>
    </submittedName>
</protein>
<keyword evidence="1" id="KW-1133">Transmembrane helix</keyword>
<feature type="transmembrane region" description="Helical" evidence="1">
    <location>
        <begin position="6"/>
        <end position="32"/>
    </location>
</feature>